<evidence type="ECO:0000313" key="1">
    <source>
        <dbReference type="EMBL" id="OOH93680.1"/>
    </source>
</evidence>
<dbReference type="OrthoDB" id="1220906at2"/>
<evidence type="ECO:0000313" key="2">
    <source>
        <dbReference type="Proteomes" id="UP000188947"/>
    </source>
</evidence>
<keyword evidence="2" id="KW-1185">Reference proteome</keyword>
<dbReference type="AlphaFoldDB" id="A0A1V3TWY0"/>
<name>A0A1V3TWY0_ELIME</name>
<organism evidence="1 2">
    <name type="scientific">Elizabethkingia meningoseptica</name>
    <name type="common">Chryseobacterium meningosepticum</name>
    <dbReference type="NCBI Taxonomy" id="238"/>
    <lineage>
        <taxon>Bacteria</taxon>
        <taxon>Pseudomonadati</taxon>
        <taxon>Bacteroidota</taxon>
        <taxon>Flavobacteriia</taxon>
        <taxon>Flavobacteriales</taxon>
        <taxon>Weeksellaceae</taxon>
        <taxon>Elizabethkingia</taxon>
    </lineage>
</organism>
<accession>A0A1V3TWY0</accession>
<sequence>MRIQDAVDGKPLTHARISFDNEIFYTNDDGKVLIPDNAVNIEVYAGNYQQIVLKNYTSIVKLKPRVREIREVQIRNYSNVASLIKTVYKNYNKLYYTKPSVYEAVYKQKNTRNGDMSMLVVADVGFWSLDNRYHPVYVRRKDYDSFIQLSLNRIKYFKSIEDNTSFNGSSLDSSKDFIGDMFFDFTLGKLDKFVRMKDSKIDGKILDEDDDIITISFKMFSPKYKVTNSGYFTYNKKDKVITHYEMNYDQSKVSPFRTKNEANEDYHYMTTNGEVIFDFYKVGGKYVPSYAHASGEYYMFYDDKKHEGTFDREITFRKFFASARKGLANKIDFDKKLWKNIPVDETKETRVLLSEEEQRFIDRK</sequence>
<dbReference type="EMBL" id="MPOG01000016">
    <property type="protein sequence ID" value="OOH93680.1"/>
    <property type="molecule type" value="Genomic_DNA"/>
</dbReference>
<gene>
    <name evidence="1" type="ORF">BMF97_14715</name>
</gene>
<dbReference type="STRING" id="238.BBD35_09340"/>
<dbReference type="Proteomes" id="UP000188947">
    <property type="component" value="Unassembled WGS sequence"/>
</dbReference>
<reference evidence="1 2" key="1">
    <citation type="submission" date="2016-11" db="EMBL/GenBank/DDBJ databases">
        <title>Genome sequence and comparative genomic analysis of clinical strain Elizabethkingia meningoseptica 61421 PRCM.</title>
        <authorList>
            <person name="Wang M."/>
            <person name="Hu S."/>
            <person name="Cao L."/>
            <person name="Jiang T."/>
            <person name="Zhou Y."/>
            <person name="Ming D."/>
        </authorList>
    </citation>
    <scope>NUCLEOTIDE SEQUENCE [LARGE SCALE GENOMIC DNA]</scope>
    <source>
        <strain evidence="1 2">61421 PRCM</strain>
    </source>
</reference>
<dbReference type="eggNOG" id="ENOG5033BIF">
    <property type="taxonomic scope" value="Bacteria"/>
</dbReference>
<dbReference type="RefSeq" id="WP_069213780.1">
    <property type="nucleotide sequence ID" value="NZ_FTRA01000013.1"/>
</dbReference>
<evidence type="ECO:0008006" key="3">
    <source>
        <dbReference type="Google" id="ProtNLM"/>
    </source>
</evidence>
<comment type="caution">
    <text evidence="1">The sequence shown here is derived from an EMBL/GenBank/DDBJ whole genome shotgun (WGS) entry which is preliminary data.</text>
</comment>
<protein>
    <recommendedName>
        <fullName evidence="3">Carboxypeptidase-like regulatory domain-containing protein</fullName>
    </recommendedName>
</protein>
<proteinExistence type="predicted"/>